<feature type="region of interest" description="Disordered" evidence="1">
    <location>
        <begin position="23"/>
        <end position="79"/>
    </location>
</feature>
<dbReference type="Proteomes" id="UP000324222">
    <property type="component" value="Unassembled WGS sequence"/>
</dbReference>
<reference evidence="2 3" key="1">
    <citation type="submission" date="2019-05" db="EMBL/GenBank/DDBJ databases">
        <title>Another draft genome of Portunus trituberculatus and its Hox gene families provides insights of decapod evolution.</title>
        <authorList>
            <person name="Jeong J.-H."/>
            <person name="Song I."/>
            <person name="Kim S."/>
            <person name="Choi T."/>
            <person name="Kim D."/>
            <person name="Ryu S."/>
            <person name="Kim W."/>
        </authorList>
    </citation>
    <scope>NUCLEOTIDE SEQUENCE [LARGE SCALE GENOMIC DNA]</scope>
    <source>
        <tissue evidence="2">Muscle</tissue>
    </source>
</reference>
<dbReference type="AlphaFoldDB" id="A0A5B7IVC8"/>
<comment type="caution">
    <text evidence="2">The sequence shown here is derived from an EMBL/GenBank/DDBJ whole genome shotgun (WGS) entry which is preliminary data.</text>
</comment>
<organism evidence="2 3">
    <name type="scientific">Portunus trituberculatus</name>
    <name type="common">Swimming crab</name>
    <name type="synonym">Neptunus trituberculatus</name>
    <dbReference type="NCBI Taxonomy" id="210409"/>
    <lineage>
        <taxon>Eukaryota</taxon>
        <taxon>Metazoa</taxon>
        <taxon>Ecdysozoa</taxon>
        <taxon>Arthropoda</taxon>
        <taxon>Crustacea</taxon>
        <taxon>Multicrustacea</taxon>
        <taxon>Malacostraca</taxon>
        <taxon>Eumalacostraca</taxon>
        <taxon>Eucarida</taxon>
        <taxon>Decapoda</taxon>
        <taxon>Pleocyemata</taxon>
        <taxon>Brachyura</taxon>
        <taxon>Eubrachyura</taxon>
        <taxon>Portunoidea</taxon>
        <taxon>Portunidae</taxon>
        <taxon>Portuninae</taxon>
        <taxon>Portunus</taxon>
    </lineage>
</organism>
<name>A0A5B7IVC8_PORTR</name>
<evidence type="ECO:0000256" key="1">
    <source>
        <dbReference type="SAM" id="MobiDB-lite"/>
    </source>
</evidence>
<accession>A0A5B7IVC8</accession>
<sequence>MESAGGGKGAGASMGVVWAVRGELAGEHDGGDSTGELEGLLQESPGERGERQYSSGTVCMGDGGGEGRLVRLASQQRRL</sequence>
<keyword evidence="3" id="KW-1185">Reference proteome</keyword>
<gene>
    <name evidence="2" type="ORF">E2C01_078892</name>
</gene>
<evidence type="ECO:0000313" key="2">
    <source>
        <dbReference type="EMBL" id="MPC84164.1"/>
    </source>
</evidence>
<evidence type="ECO:0000313" key="3">
    <source>
        <dbReference type="Proteomes" id="UP000324222"/>
    </source>
</evidence>
<dbReference type="EMBL" id="VSRR010064607">
    <property type="protein sequence ID" value="MPC84164.1"/>
    <property type="molecule type" value="Genomic_DNA"/>
</dbReference>
<proteinExistence type="predicted"/>
<protein>
    <submittedName>
        <fullName evidence="2">Uncharacterized protein</fullName>
    </submittedName>
</protein>